<dbReference type="Pfam" id="PF00589">
    <property type="entry name" value="Phage_integrase"/>
    <property type="match status" value="1"/>
</dbReference>
<evidence type="ECO:0000256" key="1">
    <source>
        <dbReference type="ARBA" id="ARBA00003283"/>
    </source>
</evidence>
<proteinExistence type="inferred from homology"/>
<dbReference type="GO" id="GO:0015074">
    <property type="term" value="P:DNA integration"/>
    <property type="evidence" value="ECO:0007669"/>
    <property type="project" value="UniProtKB-KW"/>
</dbReference>
<comment type="caution">
    <text evidence="9">The sequence shown here is derived from an EMBL/GenBank/DDBJ whole genome shotgun (WGS) entry which is preliminary data.</text>
</comment>
<evidence type="ECO:0000259" key="8">
    <source>
        <dbReference type="PROSITE" id="PS51900"/>
    </source>
</evidence>
<accession>A0A069RE01</accession>
<comment type="similarity">
    <text evidence="2">Belongs to the 'phage' integrase family.</text>
</comment>
<dbReference type="OrthoDB" id="9801717at2"/>
<dbReference type="InterPro" id="IPR044068">
    <property type="entry name" value="CB"/>
</dbReference>
<dbReference type="eggNOG" id="COG4974">
    <property type="taxonomic scope" value="Bacteria"/>
</dbReference>
<dbReference type="Pfam" id="PF02899">
    <property type="entry name" value="Phage_int_SAM_1"/>
    <property type="match status" value="1"/>
</dbReference>
<keyword evidence="4 6" id="KW-0238">DNA-binding</keyword>
<dbReference type="GO" id="GO:0006310">
    <property type="term" value="P:DNA recombination"/>
    <property type="evidence" value="ECO:0007669"/>
    <property type="project" value="UniProtKB-KW"/>
</dbReference>
<keyword evidence="3" id="KW-0229">DNA integration</keyword>
<name>A0A069RE01_PEPLI</name>
<organism evidence="9 10">
    <name type="scientific">Peptoclostridium litorale DSM 5388</name>
    <dbReference type="NCBI Taxonomy" id="1121324"/>
    <lineage>
        <taxon>Bacteria</taxon>
        <taxon>Bacillati</taxon>
        <taxon>Bacillota</taxon>
        <taxon>Clostridia</taxon>
        <taxon>Peptostreptococcales</taxon>
        <taxon>Peptoclostridiaceae</taxon>
        <taxon>Peptoclostridium</taxon>
    </lineage>
</organism>
<feature type="domain" description="Core-binding (CB)" evidence="8">
    <location>
        <begin position="4"/>
        <end position="87"/>
    </location>
</feature>
<dbReference type="InterPro" id="IPR050090">
    <property type="entry name" value="Tyrosine_recombinase_XerCD"/>
</dbReference>
<dbReference type="Gene3D" id="1.10.443.10">
    <property type="entry name" value="Intergrase catalytic core"/>
    <property type="match status" value="1"/>
</dbReference>
<dbReference type="PROSITE" id="PS51898">
    <property type="entry name" value="TYR_RECOMBINASE"/>
    <property type="match status" value="1"/>
</dbReference>
<dbReference type="InterPro" id="IPR011010">
    <property type="entry name" value="DNA_brk_join_enz"/>
</dbReference>
<dbReference type="GO" id="GO:0003677">
    <property type="term" value="F:DNA binding"/>
    <property type="evidence" value="ECO:0007669"/>
    <property type="project" value="UniProtKB-UniRule"/>
</dbReference>
<dbReference type="InterPro" id="IPR010998">
    <property type="entry name" value="Integrase_recombinase_N"/>
</dbReference>
<evidence type="ECO:0000256" key="6">
    <source>
        <dbReference type="PROSITE-ProRule" id="PRU01248"/>
    </source>
</evidence>
<dbReference type="AlphaFoldDB" id="A0A069RE01"/>
<evidence type="ECO:0000256" key="4">
    <source>
        <dbReference type="ARBA" id="ARBA00023125"/>
    </source>
</evidence>
<dbReference type="InterPro" id="IPR013762">
    <property type="entry name" value="Integrase-like_cat_sf"/>
</dbReference>
<dbReference type="SUPFAM" id="SSF56349">
    <property type="entry name" value="DNA breaking-rejoining enzymes"/>
    <property type="match status" value="1"/>
</dbReference>
<evidence type="ECO:0000313" key="10">
    <source>
        <dbReference type="Proteomes" id="UP000027946"/>
    </source>
</evidence>
<evidence type="ECO:0000256" key="3">
    <source>
        <dbReference type="ARBA" id="ARBA00022908"/>
    </source>
</evidence>
<dbReference type="PANTHER" id="PTHR30349:SF41">
    <property type="entry name" value="INTEGRASE_RECOMBINASE PROTEIN MJ0367-RELATED"/>
    <property type="match status" value="1"/>
</dbReference>
<feature type="domain" description="Tyr recombinase" evidence="7">
    <location>
        <begin position="109"/>
        <end position="312"/>
    </location>
</feature>
<dbReference type="Gene3D" id="1.10.150.130">
    <property type="match status" value="1"/>
</dbReference>
<evidence type="ECO:0000256" key="5">
    <source>
        <dbReference type="ARBA" id="ARBA00023172"/>
    </source>
</evidence>
<evidence type="ECO:0000256" key="2">
    <source>
        <dbReference type="ARBA" id="ARBA00008857"/>
    </source>
</evidence>
<reference evidence="9 10" key="1">
    <citation type="submission" date="2014-03" db="EMBL/GenBank/DDBJ databases">
        <title>Genome sequence of Clostridium litorale W6, DSM 5388.</title>
        <authorList>
            <person name="Poehlein A."/>
            <person name="Jagirdar A."/>
            <person name="Khonsari B."/>
            <person name="Chibani C.M."/>
            <person name="Gutierrez Gutierrez D.A."/>
            <person name="Davydova E."/>
            <person name="Alghaithi H.S."/>
            <person name="Nair K.P."/>
            <person name="Dhamotharan K."/>
            <person name="Chandran L."/>
            <person name="G W."/>
            <person name="Daniel R."/>
        </authorList>
    </citation>
    <scope>NUCLEOTIDE SEQUENCE [LARGE SCALE GENOMIC DNA]</scope>
    <source>
        <strain evidence="9 10">W6</strain>
    </source>
</reference>
<gene>
    <name evidence="9" type="primary">xerD1</name>
    <name evidence="9" type="ORF">CLIT_11c02850</name>
</gene>
<comment type="function">
    <text evidence="1">Site-specific tyrosine recombinase, which acts by catalyzing the cutting and rejoining of the recombining DNA molecules.</text>
</comment>
<dbReference type="InterPro" id="IPR004107">
    <property type="entry name" value="Integrase_SAM-like_N"/>
</dbReference>
<sequence length="318" mass="37092">MNLAKLENTIERFLKKLSSEKKSKHTILNYSSCLNNFLVYIRKNEYDADFDFKQVVFDYIDDMDPDYSVNTLNTKRNILKSLIVYMHNRSYIDENFAGNIKLIRKHSAAKKQVLEPHEIKAILDVLEKDIEDASGYNLYHKVRNRFLFMMMIFTGMRRSEIVSLKWSDVNTRSNEITVLGKGSKERIVPLKRDIRYEYLDFKDLIAEFESKGYNMDSPYIFRSEHKDKKSGAKSSHMHPKNVENIINSIVKRAGIDKKITPHNLRHNFASYALKSGMSIPSLSAILGHSSPDITMKIYAHEISMDERKKEMKKLDFGI</sequence>
<dbReference type="RefSeq" id="WP_038265409.1">
    <property type="nucleotide sequence ID" value="NZ_FSRH01000002.1"/>
</dbReference>
<dbReference type="STRING" id="1121324.CLIT_11c02850"/>
<evidence type="ECO:0000259" key="7">
    <source>
        <dbReference type="PROSITE" id="PS51898"/>
    </source>
</evidence>
<dbReference type="Proteomes" id="UP000027946">
    <property type="component" value="Unassembled WGS sequence"/>
</dbReference>
<keyword evidence="5" id="KW-0233">DNA recombination</keyword>
<evidence type="ECO:0000313" key="9">
    <source>
        <dbReference type="EMBL" id="KDR95256.1"/>
    </source>
</evidence>
<protein>
    <submittedName>
        <fullName evidence="9">Tyrosine recombinase XerD</fullName>
    </submittedName>
</protein>
<keyword evidence="10" id="KW-1185">Reference proteome</keyword>
<dbReference type="InterPro" id="IPR002104">
    <property type="entry name" value="Integrase_catalytic"/>
</dbReference>
<dbReference type="PANTHER" id="PTHR30349">
    <property type="entry name" value="PHAGE INTEGRASE-RELATED"/>
    <property type="match status" value="1"/>
</dbReference>
<dbReference type="EMBL" id="JJMM01000011">
    <property type="protein sequence ID" value="KDR95256.1"/>
    <property type="molecule type" value="Genomic_DNA"/>
</dbReference>
<dbReference type="PROSITE" id="PS51900">
    <property type="entry name" value="CB"/>
    <property type="match status" value="1"/>
</dbReference>